<dbReference type="EMBL" id="WOAA01000004">
    <property type="protein sequence ID" value="MUG65868.1"/>
    <property type="molecule type" value="Genomic_DNA"/>
</dbReference>
<dbReference type="Pfam" id="PF03721">
    <property type="entry name" value="UDPG_MGDP_dh_N"/>
    <property type="match status" value="1"/>
</dbReference>
<evidence type="ECO:0000256" key="5">
    <source>
        <dbReference type="ARBA" id="ARBA00023027"/>
    </source>
</evidence>
<dbReference type="SUPFAM" id="SSF52413">
    <property type="entry name" value="UDP-glucose/GDP-mannose dehydrogenase C-terminal domain"/>
    <property type="match status" value="1"/>
</dbReference>
<dbReference type="InterPro" id="IPR008927">
    <property type="entry name" value="6-PGluconate_DH-like_C_sf"/>
</dbReference>
<dbReference type="SUPFAM" id="SSF48179">
    <property type="entry name" value="6-phosphogluconate dehydrogenase C-terminal domain-like"/>
    <property type="match status" value="1"/>
</dbReference>
<comment type="catalytic activity">
    <reaction evidence="6 7">
        <text>UDP-alpha-D-glucose + 2 NAD(+) + H2O = UDP-alpha-D-glucuronate + 2 NADH + 3 H(+)</text>
        <dbReference type="Rhea" id="RHEA:23596"/>
        <dbReference type="ChEBI" id="CHEBI:15377"/>
        <dbReference type="ChEBI" id="CHEBI:15378"/>
        <dbReference type="ChEBI" id="CHEBI:57540"/>
        <dbReference type="ChEBI" id="CHEBI:57945"/>
        <dbReference type="ChEBI" id="CHEBI:58052"/>
        <dbReference type="ChEBI" id="CHEBI:58885"/>
        <dbReference type="EC" id="1.1.1.22"/>
    </reaction>
</comment>
<dbReference type="Gene3D" id="1.20.5.100">
    <property type="entry name" value="Cytochrome c1, transmembrane anchor, C-terminal"/>
    <property type="match status" value="1"/>
</dbReference>
<reference evidence="9 10" key="1">
    <citation type="submission" date="2019-11" db="EMBL/GenBank/DDBJ databases">
        <title>Draft genome sequences of five Paenibacillus species of dairy origin.</title>
        <authorList>
            <person name="Olajide A.M."/>
            <person name="Chen S."/>
            <person name="Lapointe G."/>
        </authorList>
    </citation>
    <scope>NUCLEOTIDE SEQUENCE [LARGE SCALE GENOMIC DNA]</scope>
    <source>
        <strain evidence="9 10">3CS1</strain>
    </source>
</reference>
<dbReference type="SUPFAM" id="SSF51735">
    <property type="entry name" value="NAD(P)-binding Rossmann-fold domains"/>
    <property type="match status" value="1"/>
</dbReference>
<sequence>MQITVVGTGYVGLVTGVTFAEIGHEVICTDVDSAKIMKLSRGEVPFYEPGLQQLMVRNLQNGRLRFTTDTTDAYRFRDVICIAVGTPSRPDGAVDVSYIEQAVLEVAKAIEQYTVIVVKSTVPVGTNEQVRAMVQQHTNCPFDIVSNPEFLREGSAIHDIYHGDRIVIGADSDRAADIVTELHKPFGTPVFRTDPRSAELIKYASNAFLATKISYINEMANLCEKLGANVDAVAHGMGLDRRIGSPFLQAGLGYGGSCFPKDIRALLHMAESAQSELQLLRAVSIVNEQRPYVVLDKLKQRFSSLRNLRVAILGLSFKPNTDDIREAVSLVMMKELLKAGASLIVYDPIVNQAKGNPVLESARFAGSMKEALDWAEASIIVTEWDEIRSFPLLQYNQETLKETIIFDGRNCYALAEAERAGVEYYSVGRPAVNERQPSHLLHS</sequence>
<name>A0ABW9SXX8_9BACL</name>
<keyword evidence="4 7" id="KW-0560">Oxidoreductase</keyword>
<evidence type="ECO:0000256" key="1">
    <source>
        <dbReference type="ARBA" id="ARBA00004701"/>
    </source>
</evidence>
<dbReference type="InterPro" id="IPR017476">
    <property type="entry name" value="UDP-Glc/GDP-Man"/>
</dbReference>
<feature type="domain" description="UDP-glucose/GDP-mannose dehydrogenase C-terminal" evidence="8">
    <location>
        <begin position="311"/>
        <end position="414"/>
    </location>
</feature>
<protein>
    <recommendedName>
        <fullName evidence="3 7">UDP-glucose 6-dehydrogenase</fullName>
        <ecNumber evidence="3 7">1.1.1.22</ecNumber>
    </recommendedName>
</protein>
<comment type="caution">
    <text evidence="9">The sequence shown here is derived from an EMBL/GenBank/DDBJ whole genome shotgun (WGS) entry which is preliminary data.</text>
</comment>
<dbReference type="RefSeq" id="WP_155617800.1">
    <property type="nucleotide sequence ID" value="NZ_WOAA01000004.1"/>
</dbReference>
<dbReference type="PANTHER" id="PTHR43750">
    <property type="entry name" value="UDP-GLUCOSE 6-DEHYDROGENASE TUAD"/>
    <property type="match status" value="1"/>
</dbReference>
<evidence type="ECO:0000313" key="9">
    <source>
        <dbReference type="EMBL" id="MUG65868.1"/>
    </source>
</evidence>
<organism evidence="9 10">
    <name type="scientific">Paenibacillus campinasensis</name>
    <dbReference type="NCBI Taxonomy" id="66347"/>
    <lineage>
        <taxon>Bacteria</taxon>
        <taxon>Bacillati</taxon>
        <taxon>Bacillota</taxon>
        <taxon>Bacilli</taxon>
        <taxon>Bacillales</taxon>
        <taxon>Paenibacillaceae</taxon>
        <taxon>Paenibacillus</taxon>
    </lineage>
</organism>
<evidence type="ECO:0000256" key="2">
    <source>
        <dbReference type="ARBA" id="ARBA00006601"/>
    </source>
</evidence>
<accession>A0ABW9SXX8</accession>
<dbReference type="PANTHER" id="PTHR43750:SF4">
    <property type="entry name" value="UDP-GLUCOSE 6-DEHYDROGENASE YWQF"/>
    <property type="match status" value="1"/>
</dbReference>
<evidence type="ECO:0000256" key="3">
    <source>
        <dbReference type="ARBA" id="ARBA00012954"/>
    </source>
</evidence>
<dbReference type="Proteomes" id="UP000435177">
    <property type="component" value="Unassembled WGS sequence"/>
</dbReference>
<dbReference type="NCBIfam" id="TIGR03026">
    <property type="entry name" value="NDP-sugDHase"/>
    <property type="match status" value="1"/>
</dbReference>
<dbReference type="InterPro" id="IPR014027">
    <property type="entry name" value="UDP-Glc/GDP-Man_DH_C"/>
</dbReference>
<dbReference type="SMART" id="SM00984">
    <property type="entry name" value="UDPG_MGDP_dh_C"/>
    <property type="match status" value="1"/>
</dbReference>
<dbReference type="EC" id="1.1.1.22" evidence="3 7"/>
<dbReference type="InterPro" id="IPR028357">
    <property type="entry name" value="UDPglc_DH_bac"/>
</dbReference>
<evidence type="ECO:0000256" key="7">
    <source>
        <dbReference type="PIRNR" id="PIRNR000124"/>
    </source>
</evidence>
<dbReference type="InterPro" id="IPR014026">
    <property type="entry name" value="UDP-Glc/GDP-Man_DH_dimer"/>
</dbReference>
<dbReference type="PIRSF" id="PIRSF000124">
    <property type="entry name" value="UDPglc_GDPman_dh"/>
    <property type="match status" value="1"/>
</dbReference>
<comment type="similarity">
    <text evidence="2 7">Belongs to the UDP-glucose/GDP-mannose dehydrogenase family.</text>
</comment>
<dbReference type="InterPro" id="IPR036220">
    <property type="entry name" value="UDP-Glc/GDP-Man_DH_C_sf"/>
</dbReference>
<evidence type="ECO:0000256" key="4">
    <source>
        <dbReference type="ARBA" id="ARBA00023002"/>
    </source>
</evidence>
<comment type="pathway">
    <text evidence="1">Nucleotide-sugar biosynthesis; UDP-alpha-D-glucuronate biosynthesis; UDP-alpha-D-glucuronate from UDP-alpha-D-glucose: step 1/1.</text>
</comment>
<keyword evidence="5 7" id="KW-0520">NAD</keyword>
<dbReference type="PIRSF" id="PIRSF500134">
    <property type="entry name" value="UDPglc_DH_bac"/>
    <property type="match status" value="1"/>
</dbReference>
<dbReference type="InterPro" id="IPR001732">
    <property type="entry name" value="UDP-Glc/GDP-Man_DH_N"/>
</dbReference>
<proteinExistence type="inferred from homology"/>
<evidence type="ECO:0000256" key="6">
    <source>
        <dbReference type="ARBA" id="ARBA00047473"/>
    </source>
</evidence>
<dbReference type="Gene3D" id="3.40.50.720">
    <property type="entry name" value="NAD(P)-binding Rossmann-like Domain"/>
    <property type="match status" value="2"/>
</dbReference>
<evidence type="ECO:0000313" key="10">
    <source>
        <dbReference type="Proteomes" id="UP000435177"/>
    </source>
</evidence>
<dbReference type="Pfam" id="PF03720">
    <property type="entry name" value="UDPG_MGDP_dh_C"/>
    <property type="match status" value="1"/>
</dbReference>
<evidence type="ECO:0000259" key="8">
    <source>
        <dbReference type="SMART" id="SM00984"/>
    </source>
</evidence>
<dbReference type="Pfam" id="PF00984">
    <property type="entry name" value="UDPG_MGDP_dh"/>
    <property type="match status" value="1"/>
</dbReference>
<dbReference type="InterPro" id="IPR036291">
    <property type="entry name" value="NAD(P)-bd_dom_sf"/>
</dbReference>
<gene>
    <name evidence="9" type="ORF">GNP94_07580</name>
</gene>
<keyword evidence="10" id="KW-1185">Reference proteome</keyword>